<dbReference type="AlphaFoldDB" id="I3EFP1"/>
<dbReference type="SMART" id="SM00271">
    <property type="entry name" value="DnaJ"/>
    <property type="match status" value="1"/>
</dbReference>
<dbReference type="InterPro" id="IPR018253">
    <property type="entry name" value="DnaJ_domain_CS"/>
</dbReference>
<dbReference type="GO" id="GO:0006413">
    <property type="term" value="P:translational initiation"/>
    <property type="evidence" value="ECO:0007669"/>
    <property type="project" value="TreeGrafter"/>
</dbReference>
<dbReference type="InterPro" id="IPR051339">
    <property type="entry name" value="DnaJ_subfamily_B"/>
</dbReference>
<dbReference type="FunCoup" id="I3EFP1">
    <property type="interactions" value="62"/>
</dbReference>
<dbReference type="SUPFAM" id="SSF46565">
    <property type="entry name" value="Chaperone J-domain"/>
    <property type="match status" value="1"/>
</dbReference>
<dbReference type="OrthoDB" id="10250354at2759"/>
<evidence type="ECO:0000256" key="1">
    <source>
        <dbReference type="ARBA" id="ARBA00023186"/>
    </source>
</evidence>
<dbReference type="InterPro" id="IPR002939">
    <property type="entry name" value="DnaJ_C"/>
</dbReference>
<dbReference type="PROSITE" id="PS00636">
    <property type="entry name" value="DNAJ_1"/>
    <property type="match status" value="1"/>
</dbReference>
<dbReference type="HOGENOM" id="CLU_017633_0_0_1"/>
<gene>
    <name evidence="4" type="ORF">NEQG_01482</name>
</gene>
<dbReference type="CDD" id="cd10747">
    <property type="entry name" value="DnaJ_C"/>
    <property type="match status" value="1"/>
</dbReference>
<dbReference type="VEuPathDB" id="MicrosporidiaDB:NEQG_01482"/>
<dbReference type="GO" id="GO:0051082">
    <property type="term" value="F:unfolded protein binding"/>
    <property type="evidence" value="ECO:0007669"/>
    <property type="project" value="InterPro"/>
</dbReference>
<dbReference type="InParanoid" id="I3EFP1"/>
<dbReference type="Gene3D" id="2.60.260.20">
    <property type="entry name" value="Urease metallochaperone UreE, N-terminal domain"/>
    <property type="match status" value="2"/>
</dbReference>
<dbReference type="EMBL" id="GL870879">
    <property type="protein sequence ID" value="EIJ88038.1"/>
    <property type="molecule type" value="Genomic_DNA"/>
</dbReference>
<dbReference type="InterPro" id="IPR008971">
    <property type="entry name" value="HSP40/DnaJ_pept-bd"/>
</dbReference>
<dbReference type="InterPro" id="IPR001623">
    <property type="entry name" value="DnaJ_domain"/>
</dbReference>
<keyword evidence="5" id="KW-1185">Reference proteome</keyword>
<evidence type="ECO:0000313" key="5">
    <source>
        <dbReference type="Proteomes" id="UP000002872"/>
    </source>
</evidence>
<feature type="compositionally biased region" description="Basic and acidic residues" evidence="2">
    <location>
        <begin position="36"/>
        <end position="52"/>
    </location>
</feature>
<feature type="region of interest" description="Disordered" evidence="2">
    <location>
        <begin position="31"/>
        <end position="52"/>
    </location>
</feature>
<dbReference type="Pfam" id="PF00226">
    <property type="entry name" value="DnaJ"/>
    <property type="match status" value="1"/>
</dbReference>
<dbReference type="InterPro" id="IPR036869">
    <property type="entry name" value="J_dom_sf"/>
</dbReference>
<proteinExistence type="predicted"/>
<dbReference type="Gene3D" id="1.10.287.110">
    <property type="entry name" value="DnaJ domain"/>
    <property type="match status" value="1"/>
</dbReference>
<dbReference type="GO" id="GO:0006457">
    <property type="term" value="P:protein folding"/>
    <property type="evidence" value="ECO:0007669"/>
    <property type="project" value="InterPro"/>
</dbReference>
<dbReference type="Pfam" id="PF01556">
    <property type="entry name" value="DnaJ_C"/>
    <property type="match status" value="1"/>
</dbReference>
<name>I3EFP1_NEMP3</name>
<evidence type="ECO:0000256" key="2">
    <source>
        <dbReference type="SAM" id="MobiDB-lite"/>
    </source>
</evidence>
<accession>I3EFP1</accession>
<evidence type="ECO:0000313" key="4">
    <source>
        <dbReference type="EMBL" id="EIJ88038.1"/>
    </source>
</evidence>
<dbReference type="PRINTS" id="PR00625">
    <property type="entry name" value="JDOMAIN"/>
</dbReference>
<dbReference type="GO" id="GO:0005829">
    <property type="term" value="C:cytosol"/>
    <property type="evidence" value="ECO:0007669"/>
    <property type="project" value="TreeGrafter"/>
</dbReference>
<dbReference type="PROSITE" id="PS50076">
    <property type="entry name" value="DNAJ_2"/>
    <property type="match status" value="1"/>
</dbReference>
<dbReference type="GO" id="GO:0051087">
    <property type="term" value="F:protein-folding chaperone binding"/>
    <property type="evidence" value="ECO:0007669"/>
    <property type="project" value="TreeGrafter"/>
</dbReference>
<dbReference type="OMA" id="SHSFNFH"/>
<dbReference type="SUPFAM" id="SSF49493">
    <property type="entry name" value="HSP40/DnaJ peptide-binding domain"/>
    <property type="match status" value="2"/>
</dbReference>
<evidence type="ECO:0000259" key="3">
    <source>
        <dbReference type="PROSITE" id="PS50076"/>
    </source>
</evidence>
<reference evidence="4" key="1">
    <citation type="submission" date="2011-01" db="EMBL/GenBank/DDBJ databases">
        <title>The Genome Sequence of Nematocida parisii strain ERTm3.</title>
        <authorList>
            <consortium name="The Broad Institute Genome Sequencing Platform"/>
            <consortium name="The Broad Institute Genome Sequencing Center for Infectious Disease"/>
            <person name="Cuomo C."/>
            <person name="Troemel E."/>
            <person name="Young S.K."/>
            <person name="Zeng Q."/>
            <person name="Gargeya S."/>
            <person name="Fitzgerald M."/>
            <person name="Haas B."/>
            <person name="Abouelleil A."/>
            <person name="Alvarado L."/>
            <person name="Arachchi H.M."/>
            <person name="Berlin A."/>
            <person name="Chapman S.B."/>
            <person name="Gearin G."/>
            <person name="Goldberg J."/>
            <person name="Griggs A."/>
            <person name="Gujja S."/>
            <person name="Hansen M."/>
            <person name="Heiman D."/>
            <person name="Howarth C."/>
            <person name="Larimer J."/>
            <person name="Lui A."/>
            <person name="MacDonald P.J.P."/>
            <person name="McCowen C."/>
            <person name="Montmayeur A."/>
            <person name="Murphy C."/>
            <person name="Neiman D."/>
            <person name="Pearson M."/>
            <person name="Priest M."/>
            <person name="Roberts A."/>
            <person name="Saif S."/>
            <person name="Shea T."/>
            <person name="Sisk P."/>
            <person name="Stolte C."/>
            <person name="Sykes S."/>
            <person name="Wortman J."/>
            <person name="Nusbaum C."/>
            <person name="Birren B."/>
        </authorList>
    </citation>
    <scope>NUCLEOTIDE SEQUENCE</scope>
    <source>
        <strain evidence="4">ERTm3</strain>
    </source>
</reference>
<organism evidence="4 5">
    <name type="scientific">Nematocida parisii (strain ERTm3)</name>
    <name type="common">Nematode killer fungus</name>
    <dbReference type="NCBI Taxonomy" id="935791"/>
    <lineage>
        <taxon>Eukaryota</taxon>
        <taxon>Fungi</taxon>
        <taxon>Fungi incertae sedis</taxon>
        <taxon>Microsporidia</taxon>
        <taxon>Nematocida</taxon>
    </lineage>
</organism>
<protein>
    <recommendedName>
        <fullName evidence="3">J domain-containing protein</fullName>
    </recommendedName>
</protein>
<keyword evidence="1" id="KW-0143">Chaperone</keyword>
<dbReference type="Proteomes" id="UP000002872">
    <property type="component" value="Unassembled WGS sequence"/>
</dbReference>
<dbReference type="STRING" id="935791.I3EFP1"/>
<dbReference type="PANTHER" id="PTHR24078:SF553">
    <property type="entry name" value="DNAJ HOMOLOG SUBFAMILY B MEMBER 5"/>
    <property type="match status" value="1"/>
</dbReference>
<sequence length="330" mass="36457">MAEKKSLYEILNVPKTATESEIRKAYKTLAKKYHPDRHTNKSEKEQQEMQEKFKELNNAHEILTNKNKREFYDHTGMTEEEAAQSGYGRAAGGAHGFPGGFGFKTSEFDFSDFSSMGGSGGGFHGFSDFGSMFGGAGGFESMFGGGKQRTAQRQTAQANKTFEYKLPVSLEDICNGVVKQLKINRNTMSGGREQSLLDVNILPGYKYGTKITYKNAGDYYADGTGTDVIVILTEKPHPIFKLSNSDIIYDMDVSIKEYLAGISRTIKGLKNNTITINNRIIGDNSKPAVIPEEGIPDRSNGSKRGSLIIKTRIIMDITPQERQAISNVLL</sequence>
<feature type="domain" description="J" evidence="3">
    <location>
        <begin position="6"/>
        <end position="76"/>
    </location>
</feature>
<dbReference type="PANTHER" id="PTHR24078">
    <property type="entry name" value="DNAJ HOMOLOG SUBFAMILY C MEMBER"/>
    <property type="match status" value="1"/>
</dbReference>
<dbReference type="CDD" id="cd06257">
    <property type="entry name" value="DnaJ"/>
    <property type="match status" value="1"/>
</dbReference>